<dbReference type="GO" id="GO:0042284">
    <property type="term" value="F:sphingolipid delta-4 desaturase activity"/>
    <property type="evidence" value="ECO:0007669"/>
    <property type="project" value="TreeGrafter"/>
</dbReference>
<protein>
    <recommendedName>
        <fullName evidence="2">Fatty acid desaturase domain-containing protein</fullName>
    </recommendedName>
</protein>
<dbReference type="GO" id="GO:0046513">
    <property type="term" value="P:ceramide biosynthetic process"/>
    <property type="evidence" value="ECO:0007669"/>
    <property type="project" value="TreeGrafter"/>
</dbReference>
<evidence type="ECO:0000313" key="3">
    <source>
        <dbReference type="EMBL" id="QGG95006.1"/>
    </source>
</evidence>
<dbReference type="Pfam" id="PF00487">
    <property type="entry name" value="FA_desaturase"/>
    <property type="match status" value="1"/>
</dbReference>
<dbReference type="PANTHER" id="PTHR12879:SF8">
    <property type="entry name" value="SPHINGOLIPID DELTA(4)-DESATURASE DES1"/>
    <property type="match status" value="1"/>
</dbReference>
<evidence type="ECO:0000313" key="4">
    <source>
        <dbReference type="Proteomes" id="UP000334019"/>
    </source>
</evidence>
<dbReference type="EMBL" id="CP045851">
    <property type="protein sequence ID" value="QGG95006.1"/>
    <property type="molecule type" value="Genomic_DNA"/>
</dbReference>
<keyword evidence="1" id="KW-0472">Membrane</keyword>
<dbReference type="AlphaFoldDB" id="A0A5Q2RKQ9"/>
<proteinExistence type="predicted"/>
<dbReference type="KEGG" id="atq:GH723_07750"/>
<dbReference type="Proteomes" id="UP000334019">
    <property type="component" value="Chromosome"/>
</dbReference>
<dbReference type="PANTHER" id="PTHR12879">
    <property type="entry name" value="SPHINGOLIPID DELTA 4 DESATURASE/C-4 HYDROXYLASE PROTEIN DES2"/>
    <property type="match status" value="1"/>
</dbReference>
<feature type="domain" description="Fatty acid desaturase" evidence="2">
    <location>
        <begin position="62"/>
        <end position="291"/>
    </location>
</feature>
<evidence type="ECO:0000259" key="2">
    <source>
        <dbReference type="Pfam" id="PF00487"/>
    </source>
</evidence>
<name>A0A5Q2RKQ9_9ACTN</name>
<dbReference type="GO" id="GO:0016020">
    <property type="term" value="C:membrane"/>
    <property type="evidence" value="ECO:0007669"/>
    <property type="project" value="GOC"/>
</dbReference>
<accession>A0A5Q2RKQ9</accession>
<sequence>MAATMVPPPSRLPDVLPTERLTASAMPVPELRAELRRIDDLRNVGSVALCWAQAAAIVGAAVWLAHPVGYLVAVVAMGATFARFAILAHEAAHKLLFTNKRVNDVVGRWLLAYPAFVPLEAYRRSHFAHHKEEFGPNEPDMGLYVGYPISRASFRRKLVRDAVGISGWKNLKPLLKALGSATARPVAARILGVQLVLLLAATALGRPELYLGLWLLPWMTSWRVVNRLRAVAEHGGMERSTDRRRTTHHVRQSWLGNATIVPFNTGWHLAHHVDMGVPWRNLPALHRELVAAGWVTADLEYPSYRALWRALASGEERRAEAVT</sequence>
<keyword evidence="4" id="KW-1185">Reference proteome</keyword>
<evidence type="ECO:0000256" key="1">
    <source>
        <dbReference type="SAM" id="Phobius"/>
    </source>
</evidence>
<feature type="transmembrane region" description="Helical" evidence="1">
    <location>
        <begin position="186"/>
        <end position="203"/>
    </location>
</feature>
<dbReference type="RefSeq" id="WP_153759114.1">
    <property type="nucleotide sequence ID" value="NZ_CP045851.1"/>
</dbReference>
<gene>
    <name evidence="3" type="ORF">GH723_07750</name>
</gene>
<reference evidence="3 4" key="1">
    <citation type="submission" date="2019-11" db="EMBL/GenBank/DDBJ databases">
        <authorList>
            <person name="He Y."/>
        </authorList>
    </citation>
    <scope>NUCLEOTIDE SEQUENCE [LARGE SCALE GENOMIC DNA]</scope>
    <source>
        <strain evidence="3 4">SCSIO 58843</strain>
    </source>
</reference>
<keyword evidence="1" id="KW-0812">Transmembrane</keyword>
<feature type="transmembrane region" description="Helical" evidence="1">
    <location>
        <begin position="70"/>
        <end position="92"/>
    </location>
</feature>
<dbReference type="InterPro" id="IPR005804">
    <property type="entry name" value="FA_desaturase_dom"/>
</dbReference>
<feature type="transmembrane region" description="Helical" evidence="1">
    <location>
        <begin position="44"/>
        <end position="64"/>
    </location>
</feature>
<organism evidence="3 4">
    <name type="scientific">Actinomarinicola tropica</name>
    <dbReference type="NCBI Taxonomy" id="2789776"/>
    <lineage>
        <taxon>Bacteria</taxon>
        <taxon>Bacillati</taxon>
        <taxon>Actinomycetota</taxon>
        <taxon>Acidimicrobiia</taxon>
        <taxon>Acidimicrobiales</taxon>
        <taxon>Iamiaceae</taxon>
        <taxon>Actinomarinicola</taxon>
    </lineage>
</organism>
<dbReference type="CDD" id="cd03510">
    <property type="entry name" value="Rhizobitoxine-FADS-like"/>
    <property type="match status" value="1"/>
</dbReference>
<keyword evidence="1" id="KW-1133">Transmembrane helix</keyword>